<dbReference type="InterPro" id="IPR004090">
    <property type="entry name" value="Chemotax_Me-accpt_rcpt"/>
</dbReference>
<evidence type="ECO:0000256" key="1">
    <source>
        <dbReference type="ARBA" id="ARBA00023224"/>
    </source>
</evidence>
<dbReference type="KEGG" id="acek:FLP30_07230"/>
<gene>
    <name evidence="8" type="ORF">FLP30_07230</name>
</gene>
<organism evidence="8 9">
    <name type="scientific">Acetobacter vaccinii</name>
    <dbReference type="NCBI Taxonomy" id="2592655"/>
    <lineage>
        <taxon>Bacteria</taxon>
        <taxon>Pseudomonadati</taxon>
        <taxon>Pseudomonadota</taxon>
        <taxon>Alphaproteobacteria</taxon>
        <taxon>Acetobacterales</taxon>
        <taxon>Acetobacteraceae</taxon>
        <taxon>Acetobacter</taxon>
    </lineage>
</organism>
<dbReference type="InterPro" id="IPR003660">
    <property type="entry name" value="HAMP_dom"/>
</dbReference>
<dbReference type="SUPFAM" id="SSF58104">
    <property type="entry name" value="Methyl-accepting chemotaxis protein (MCP) signaling domain"/>
    <property type="match status" value="1"/>
</dbReference>
<dbReference type="PRINTS" id="PR00260">
    <property type="entry name" value="CHEMTRNSDUCR"/>
</dbReference>
<keyword evidence="5" id="KW-1133">Transmembrane helix</keyword>
<sequence>MTPGITLGLRARLFMAIGCMCLFSTLTVMLIGLRQMTASELENTQKRFVEILSHDASRVNEEIGGHIQATQALDLAIAGLLSQQPINRDVLGALAHSAVLGQKDIVGITLAFEPNGADNRDSSFIGHRYSNAAGRFVPYFFHKHDGSVGVEILTMTPDTGTAAWYDAPLHGDKAVITTPYFYPIDGVNTLLTTISMPVHRNGAAVGILTTDISLKQLGAFIGTLRPLDTGHVGLIGTGNIWVANPDPTLVGKPVDAQTLAFVGMGDKAERFITQDNGESLYQVAAPVTFPGMSTRWSIVGTVPRATLVQNAARVRDRMLVAAVITFALTMLGVWLLASGLSKPIARMTRRMLALANGDVSSPVEGTGRRDEIGAMAAAVQTFRENAMRVAALTEDGKRRDAEAAQERAERQKAEAQARARAEQERRDMLSALADDFERNVMGLVQGVASAAQQLREEVQSLTQATRDTSRDASQVTETSRLSAEKIEGVAAATEELAASIHELTRRVDESSSLSLQTAEEARRAHETIVKVQEISSQIRNVSTLIGLISRQTNLLAINTSVEAARTGMANHAFGALAREIKTLAERTASATSDIERQISNVDNVTQGAVSAIESIRNRVERVADTASSIASVVKQQSVTTDDMSSNTRSVADGTTRVSGAIANVTKATEVAQEVSNQLMSAADQLGGHSSELTKHLENFLHTLRTRYAGS</sequence>
<dbReference type="PROSITE" id="PS50111">
    <property type="entry name" value="CHEMOTAXIS_TRANSDUC_2"/>
    <property type="match status" value="1"/>
</dbReference>
<keyword evidence="5" id="KW-0472">Membrane</keyword>
<dbReference type="CDD" id="cd12913">
    <property type="entry name" value="PDC1_MCP_like"/>
    <property type="match status" value="1"/>
</dbReference>
<evidence type="ECO:0000313" key="8">
    <source>
        <dbReference type="EMBL" id="QEO17537.1"/>
    </source>
</evidence>
<dbReference type="RefSeq" id="WP_149279214.1">
    <property type="nucleotide sequence ID" value="NZ_CP043506.1"/>
</dbReference>
<dbReference type="CDD" id="cd06225">
    <property type="entry name" value="HAMP"/>
    <property type="match status" value="1"/>
</dbReference>
<evidence type="ECO:0000256" key="2">
    <source>
        <dbReference type="ARBA" id="ARBA00029447"/>
    </source>
</evidence>
<dbReference type="GO" id="GO:0016020">
    <property type="term" value="C:membrane"/>
    <property type="evidence" value="ECO:0007669"/>
    <property type="project" value="InterPro"/>
</dbReference>
<dbReference type="GO" id="GO:0006935">
    <property type="term" value="P:chemotaxis"/>
    <property type="evidence" value="ECO:0007669"/>
    <property type="project" value="InterPro"/>
</dbReference>
<dbReference type="SMART" id="SM00283">
    <property type="entry name" value="MA"/>
    <property type="match status" value="1"/>
</dbReference>
<dbReference type="OrthoDB" id="7218049at2"/>
<dbReference type="EMBL" id="CP043506">
    <property type="protein sequence ID" value="QEO17537.1"/>
    <property type="molecule type" value="Genomic_DNA"/>
</dbReference>
<feature type="domain" description="HAMP" evidence="7">
    <location>
        <begin position="338"/>
        <end position="391"/>
    </location>
</feature>
<keyword evidence="5" id="KW-0812">Transmembrane</keyword>
<evidence type="ECO:0000256" key="5">
    <source>
        <dbReference type="SAM" id="Phobius"/>
    </source>
</evidence>
<dbReference type="Gene3D" id="3.30.450.20">
    <property type="entry name" value="PAS domain"/>
    <property type="match status" value="2"/>
</dbReference>
<dbReference type="Proteomes" id="UP000324536">
    <property type="component" value="Chromosome"/>
</dbReference>
<feature type="region of interest" description="Disordered" evidence="4">
    <location>
        <begin position="393"/>
        <end position="422"/>
    </location>
</feature>
<reference evidence="8 9" key="1">
    <citation type="submission" date="2019-09" db="EMBL/GenBank/DDBJ databases">
        <title>Genome sequencing of strain KACC 21233.</title>
        <authorList>
            <person name="Heo J."/>
            <person name="Kim S.-J."/>
            <person name="Kim J.-S."/>
            <person name="Hong S.-B."/>
            <person name="Kwon S.-W."/>
        </authorList>
    </citation>
    <scope>NUCLEOTIDE SEQUENCE [LARGE SCALE GENOMIC DNA]</scope>
    <source>
        <strain evidence="8 9">KACC 21233</strain>
    </source>
</reference>
<dbReference type="SMART" id="SM00304">
    <property type="entry name" value="HAMP"/>
    <property type="match status" value="1"/>
</dbReference>
<evidence type="ECO:0000259" key="7">
    <source>
        <dbReference type="PROSITE" id="PS50885"/>
    </source>
</evidence>
<feature type="compositionally biased region" description="Basic and acidic residues" evidence="4">
    <location>
        <begin position="394"/>
        <end position="422"/>
    </location>
</feature>
<protein>
    <submittedName>
        <fullName evidence="8">Methyl-accepting chemotaxis protein</fullName>
    </submittedName>
</protein>
<dbReference type="Pfam" id="PF22673">
    <property type="entry name" value="MCP-like_PDC_1"/>
    <property type="match status" value="1"/>
</dbReference>
<feature type="domain" description="Methyl-accepting transducer" evidence="6">
    <location>
        <begin position="450"/>
        <end position="686"/>
    </location>
</feature>
<feature type="transmembrane region" description="Helical" evidence="5">
    <location>
        <begin position="318"/>
        <end position="337"/>
    </location>
</feature>
<dbReference type="PROSITE" id="PS50885">
    <property type="entry name" value="HAMP"/>
    <property type="match status" value="1"/>
</dbReference>
<feature type="transmembrane region" description="Helical" evidence="5">
    <location>
        <begin position="12"/>
        <end position="33"/>
    </location>
</feature>
<evidence type="ECO:0000313" key="9">
    <source>
        <dbReference type="Proteomes" id="UP000324536"/>
    </source>
</evidence>
<dbReference type="Pfam" id="PF00015">
    <property type="entry name" value="MCPsignal"/>
    <property type="match status" value="1"/>
</dbReference>
<dbReference type="Pfam" id="PF00672">
    <property type="entry name" value="HAMP"/>
    <property type="match status" value="1"/>
</dbReference>
<evidence type="ECO:0000256" key="3">
    <source>
        <dbReference type="PROSITE-ProRule" id="PRU00284"/>
    </source>
</evidence>
<keyword evidence="9" id="KW-1185">Reference proteome</keyword>
<dbReference type="AlphaFoldDB" id="A0A5C1YRI1"/>
<dbReference type="GO" id="GO:0004888">
    <property type="term" value="F:transmembrane signaling receptor activity"/>
    <property type="evidence" value="ECO:0007669"/>
    <property type="project" value="InterPro"/>
</dbReference>
<evidence type="ECO:0000256" key="4">
    <source>
        <dbReference type="SAM" id="MobiDB-lite"/>
    </source>
</evidence>
<evidence type="ECO:0000259" key="6">
    <source>
        <dbReference type="PROSITE" id="PS50111"/>
    </source>
</evidence>
<dbReference type="GO" id="GO:0007165">
    <property type="term" value="P:signal transduction"/>
    <property type="evidence" value="ECO:0007669"/>
    <property type="project" value="UniProtKB-KW"/>
</dbReference>
<dbReference type="Gene3D" id="6.10.340.10">
    <property type="match status" value="1"/>
</dbReference>
<name>A0A5C1YRI1_9PROT</name>
<proteinExistence type="inferred from homology"/>
<comment type="similarity">
    <text evidence="2">Belongs to the methyl-accepting chemotaxis (MCP) protein family.</text>
</comment>
<accession>A0A5C1YRI1</accession>
<keyword evidence="1 3" id="KW-0807">Transducer</keyword>
<dbReference type="PANTHER" id="PTHR32089:SF112">
    <property type="entry name" value="LYSOZYME-LIKE PROTEIN-RELATED"/>
    <property type="match status" value="1"/>
</dbReference>
<dbReference type="InterPro" id="IPR004089">
    <property type="entry name" value="MCPsignal_dom"/>
</dbReference>
<dbReference type="Gene3D" id="1.10.287.950">
    <property type="entry name" value="Methyl-accepting chemotaxis protein"/>
    <property type="match status" value="1"/>
</dbReference>
<dbReference type="PANTHER" id="PTHR32089">
    <property type="entry name" value="METHYL-ACCEPTING CHEMOTAXIS PROTEIN MCPB"/>
    <property type="match status" value="1"/>
</dbReference>